<dbReference type="EMBL" id="CP012670">
    <property type="protein sequence ID" value="AUX22416.1"/>
    <property type="molecule type" value="Genomic_DNA"/>
</dbReference>
<proteinExistence type="predicted"/>
<dbReference type="AlphaFoldDB" id="A0A4P2Q0K1"/>
<sequence length="51" mass="5730">MRNRPRDVARICVAMSSISSSSARTRRALLEERKSTSPLLSSFAFSSRLSR</sequence>
<protein>
    <submittedName>
        <fullName evidence="1">Uncharacterized protein</fullName>
    </submittedName>
</protein>
<dbReference type="Proteomes" id="UP000295781">
    <property type="component" value="Chromosome"/>
</dbReference>
<accession>A0A4P2Q0K1</accession>
<name>A0A4P2Q0K1_SORCE</name>
<gene>
    <name evidence="1" type="ORF">SOCEGT47_029190</name>
</gene>
<reference evidence="1 2" key="1">
    <citation type="submission" date="2015-09" db="EMBL/GenBank/DDBJ databases">
        <title>Sorangium comparison.</title>
        <authorList>
            <person name="Zaburannyi N."/>
            <person name="Bunk B."/>
            <person name="Overmann J."/>
            <person name="Mueller R."/>
        </authorList>
    </citation>
    <scope>NUCLEOTIDE SEQUENCE [LARGE SCALE GENOMIC DNA]</scope>
    <source>
        <strain evidence="1 2">So ceGT47</strain>
    </source>
</reference>
<evidence type="ECO:0000313" key="1">
    <source>
        <dbReference type="EMBL" id="AUX22416.1"/>
    </source>
</evidence>
<evidence type="ECO:0000313" key="2">
    <source>
        <dbReference type="Proteomes" id="UP000295781"/>
    </source>
</evidence>
<organism evidence="1 2">
    <name type="scientific">Sorangium cellulosum</name>
    <name type="common">Polyangium cellulosum</name>
    <dbReference type="NCBI Taxonomy" id="56"/>
    <lineage>
        <taxon>Bacteria</taxon>
        <taxon>Pseudomonadati</taxon>
        <taxon>Myxococcota</taxon>
        <taxon>Polyangia</taxon>
        <taxon>Polyangiales</taxon>
        <taxon>Polyangiaceae</taxon>
        <taxon>Sorangium</taxon>
    </lineage>
</organism>